<evidence type="ECO:0000259" key="2">
    <source>
        <dbReference type="Pfam" id="PF02698"/>
    </source>
</evidence>
<feature type="transmembrane region" description="Helical" evidence="1">
    <location>
        <begin position="321"/>
        <end position="341"/>
    </location>
</feature>
<dbReference type="PANTHER" id="PTHR30336">
    <property type="entry name" value="INNER MEMBRANE PROTEIN, PROBABLE PERMEASE"/>
    <property type="match status" value="1"/>
</dbReference>
<dbReference type="AlphaFoldDB" id="G5JZE8"/>
<dbReference type="PANTHER" id="PTHR30336:SF18">
    <property type="entry name" value="MEMBRANE PROTEIN"/>
    <property type="match status" value="1"/>
</dbReference>
<dbReference type="Proteomes" id="UP000003330">
    <property type="component" value="Unassembled WGS sequence"/>
</dbReference>
<dbReference type="RefSeq" id="WP_008087382.1">
    <property type="nucleotide sequence ID" value="NZ_AEUX02000001.1"/>
</dbReference>
<dbReference type="GO" id="GO:0000270">
    <property type="term" value="P:peptidoglycan metabolic process"/>
    <property type="evidence" value="ECO:0007669"/>
    <property type="project" value="TreeGrafter"/>
</dbReference>
<feature type="transmembrane region" description="Helical" evidence="1">
    <location>
        <begin position="61"/>
        <end position="90"/>
    </location>
</feature>
<feature type="transmembrane region" description="Helical" evidence="1">
    <location>
        <begin position="102"/>
        <end position="122"/>
    </location>
</feature>
<dbReference type="InterPro" id="IPR014729">
    <property type="entry name" value="Rossmann-like_a/b/a_fold"/>
</dbReference>
<feature type="transmembrane region" description="Helical" evidence="1">
    <location>
        <begin position="27"/>
        <end position="49"/>
    </location>
</feature>
<evidence type="ECO:0000313" key="3">
    <source>
        <dbReference type="EMBL" id="EHI71003.1"/>
    </source>
</evidence>
<dbReference type="EMBL" id="AEUX02000001">
    <property type="protein sequence ID" value="EHI71003.1"/>
    <property type="molecule type" value="Genomic_DNA"/>
</dbReference>
<protein>
    <submittedName>
        <fullName evidence="3">Membrane protein</fullName>
    </submittedName>
</protein>
<keyword evidence="1" id="KW-0812">Transmembrane</keyword>
<reference evidence="3 4" key="1">
    <citation type="journal article" date="2014" name="Int. J. Syst. Evol. Microbiol.">
        <title>Phylogenomics and the dynamic genome evolution of the genus Streptococcus.</title>
        <authorList>
            <consortium name="The Broad Institute Genome Sequencing Platform"/>
            <person name="Richards V.P."/>
            <person name="Palmer S.R."/>
            <person name="Pavinski Bitar P.D."/>
            <person name="Qin X."/>
            <person name="Weinstock G.M."/>
            <person name="Highlander S.K."/>
            <person name="Town C.D."/>
            <person name="Burne R.A."/>
            <person name="Stanhope M.J."/>
        </authorList>
    </citation>
    <scope>NUCLEOTIDE SEQUENCE [LARGE SCALE GENOMIC DNA]</scope>
    <source>
        <strain evidence="3 4">707-05</strain>
    </source>
</reference>
<sequence>MSYLIIPPIIFWLLFLIIYLKEPRTLWLGTSLIAAAGVSMLCLLISIFAFKNPDLTEEQLFLAGIAAAILAFILMIIPLALILLFIVNGIRLLKREGFSMRNLLWLAMGVGMLSYPFVTGLLQRSFEYFRFSEIPYEMVALMITYLFILASIYTLSSLLNTFYLKPDHPDYIVVLGSGLNGDQVTPLLASRIKKGIAIYQKNPGSQLIMSGGKGEDELIAEGEAMYQYAIAQGVPEEAILVENQSRNTRENILFSKKLMTKSQHFCLVTNYYHLFRALLHAKALKSPCRGYGAKTKLYFTLNAFIREFVGYLYLKRKLHTIVLLILLGIFTILRLIVFITSGQL</sequence>
<feature type="transmembrane region" description="Helical" evidence="1">
    <location>
        <begin position="5"/>
        <end position="20"/>
    </location>
</feature>
<keyword evidence="1" id="KW-0472">Membrane</keyword>
<dbReference type="InterPro" id="IPR051599">
    <property type="entry name" value="Cell_Envelope_Assoc"/>
</dbReference>
<dbReference type="GO" id="GO:0043164">
    <property type="term" value="P:Gram-negative-bacterium-type cell wall biogenesis"/>
    <property type="evidence" value="ECO:0007669"/>
    <property type="project" value="TreeGrafter"/>
</dbReference>
<name>G5JZE8_9STRE</name>
<feature type="transmembrane region" description="Helical" evidence="1">
    <location>
        <begin position="134"/>
        <end position="155"/>
    </location>
</feature>
<gene>
    <name evidence="3" type="ORF">STRIC_0658</name>
</gene>
<dbReference type="eggNOG" id="COG1434">
    <property type="taxonomic scope" value="Bacteria"/>
</dbReference>
<accession>G5JZE8</accession>
<keyword evidence="1" id="KW-1133">Transmembrane helix</keyword>
<keyword evidence="4" id="KW-1185">Reference proteome</keyword>
<evidence type="ECO:0000313" key="4">
    <source>
        <dbReference type="Proteomes" id="UP000003330"/>
    </source>
</evidence>
<dbReference type="STRING" id="764299.STRIC_0658"/>
<feature type="domain" description="DUF218" evidence="2">
    <location>
        <begin position="170"/>
        <end position="310"/>
    </location>
</feature>
<dbReference type="InterPro" id="IPR003848">
    <property type="entry name" value="DUF218"/>
</dbReference>
<evidence type="ECO:0000256" key="1">
    <source>
        <dbReference type="SAM" id="Phobius"/>
    </source>
</evidence>
<proteinExistence type="predicted"/>
<comment type="caution">
    <text evidence="3">The sequence shown here is derived from an EMBL/GenBank/DDBJ whole genome shotgun (WGS) entry which is preliminary data.</text>
</comment>
<dbReference type="Gene3D" id="3.40.50.620">
    <property type="entry name" value="HUPs"/>
    <property type="match status" value="1"/>
</dbReference>
<dbReference type="OrthoDB" id="9782395at2"/>
<dbReference type="GO" id="GO:0005886">
    <property type="term" value="C:plasma membrane"/>
    <property type="evidence" value="ECO:0007669"/>
    <property type="project" value="TreeGrafter"/>
</dbReference>
<organism evidence="3 4">
    <name type="scientific">Streptococcus ictaluri 707-05</name>
    <dbReference type="NCBI Taxonomy" id="764299"/>
    <lineage>
        <taxon>Bacteria</taxon>
        <taxon>Bacillati</taxon>
        <taxon>Bacillota</taxon>
        <taxon>Bacilli</taxon>
        <taxon>Lactobacillales</taxon>
        <taxon>Streptococcaceae</taxon>
        <taxon>Streptococcus</taxon>
    </lineage>
</organism>
<dbReference type="CDD" id="cd06259">
    <property type="entry name" value="YdcF-like"/>
    <property type="match status" value="1"/>
</dbReference>
<dbReference type="Pfam" id="PF02698">
    <property type="entry name" value="DUF218"/>
    <property type="match status" value="1"/>
</dbReference>